<dbReference type="EMBL" id="CP119108">
    <property type="protein sequence ID" value="WEG09053.1"/>
    <property type="molecule type" value="Genomic_DNA"/>
</dbReference>
<dbReference type="Pfam" id="PF01872">
    <property type="entry name" value="RibD_C"/>
    <property type="match status" value="1"/>
</dbReference>
<dbReference type="PANTHER" id="PTHR38011">
    <property type="entry name" value="DIHYDROFOLATE REDUCTASE FAMILY PROTEIN (AFU_ORTHOLOGUE AFUA_8G06820)"/>
    <property type="match status" value="1"/>
</dbReference>
<gene>
    <name evidence="2" type="ORF">PU630_00375</name>
</gene>
<evidence type="ECO:0000259" key="1">
    <source>
        <dbReference type="Pfam" id="PF01872"/>
    </source>
</evidence>
<keyword evidence="3" id="KW-1185">Reference proteome</keyword>
<feature type="domain" description="Bacterial bifunctional deaminase-reductase C-terminal" evidence="1">
    <location>
        <begin position="3"/>
        <end position="169"/>
    </location>
</feature>
<dbReference type="InterPro" id="IPR002734">
    <property type="entry name" value="RibDG_C"/>
</dbReference>
<dbReference type="Proteomes" id="UP001214553">
    <property type="component" value="Chromosome"/>
</dbReference>
<sequence>MGKVIVSISMSLDGIIAGDNDSPARGLGDGGEILHHWMQDADEHAMFDETGAIVVGRRMFDVSNAWDGAPPGGLPCFVVTHHAPAEWNGAGSPFTFVGEGAPTAVARARDVAGDKNVGIGGGADICRQALDAGVVDEVELQLVPVILGSGIRLFDGLTRTPVQLEPLRARASRYATHLRYRVVR</sequence>
<dbReference type="Gene3D" id="3.40.430.10">
    <property type="entry name" value="Dihydrofolate Reductase, subunit A"/>
    <property type="match status" value="1"/>
</dbReference>
<dbReference type="InterPro" id="IPR050765">
    <property type="entry name" value="Riboflavin_Biosynth_HTPR"/>
</dbReference>
<evidence type="ECO:0000313" key="2">
    <source>
        <dbReference type="EMBL" id="WEG09053.1"/>
    </source>
</evidence>
<evidence type="ECO:0000313" key="3">
    <source>
        <dbReference type="Proteomes" id="UP001214553"/>
    </source>
</evidence>
<dbReference type="RefSeq" id="WP_275278377.1">
    <property type="nucleotide sequence ID" value="NZ_CP119108.1"/>
</dbReference>
<organism evidence="2 3">
    <name type="scientific">Microbacterium horticulturae</name>
    <dbReference type="NCBI Taxonomy" id="3028316"/>
    <lineage>
        <taxon>Bacteria</taxon>
        <taxon>Bacillati</taxon>
        <taxon>Actinomycetota</taxon>
        <taxon>Actinomycetes</taxon>
        <taxon>Micrococcales</taxon>
        <taxon>Microbacteriaceae</taxon>
        <taxon>Microbacterium</taxon>
    </lineage>
</organism>
<proteinExistence type="predicted"/>
<protein>
    <submittedName>
        <fullName evidence="2">Dihydrofolate reductase family protein</fullName>
    </submittedName>
</protein>
<dbReference type="InterPro" id="IPR024072">
    <property type="entry name" value="DHFR-like_dom_sf"/>
</dbReference>
<dbReference type="PANTHER" id="PTHR38011:SF12">
    <property type="entry name" value="BIFUNCTIONAL DEAMINASE-REDUCTASE DOMAIN PROTEIN"/>
    <property type="match status" value="1"/>
</dbReference>
<name>A0ABY8BY02_9MICO</name>
<reference evidence="2 3" key="1">
    <citation type="submission" date="2023-03" db="EMBL/GenBank/DDBJ databases">
        <title>Genome sequence of Microbacterium sp. KACC 23027.</title>
        <authorList>
            <person name="Kim S."/>
            <person name="Heo J."/>
            <person name="Kwon S.-W."/>
        </authorList>
    </citation>
    <scope>NUCLEOTIDE SEQUENCE [LARGE SCALE GENOMIC DNA]</scope>
    <source>
        <strain evidence="2 3">KACC 23027</strain>
    </source>
</reference>
<accession>A0ABY8BY02</accession>
<dbReference type="SUPFAM" id="SSF53597">
    <property type="entry name" value="Dihydrofolate reductase-like"/>
    <property type="match status" value="1"/>
</dbReference>